<evidence type="ECO:0000256" key="1">
    <source>
        <dbReference type="SAM" id="MobiDB-lite"/>
    </source>
</evidence>
<sequence length="241" mass="26493">MRRGASRSPAGASLRPRLGGLQGTREGVHADDRGPRASRRDPQVGPRRGPCPARTQQPHHPRLPHEQEALDHAGGRGRHRRGARQGARHRVLPARRRSPAQGRAARRPAHLRQRNASGPVSAAGDRLQDTARRAALALPDVSRGRPFTPGLDVYKVAGKVFLIVTDDPDEQIITVKCEPEHARARERGYASITPGRYLDKRHWISLGPGPGITERLVSEAVEDSYDLVVERLPRRDRPGAG</sequence>
<name>D9WIW7_9ACTN</name>
<evidence type="ECO:0000313" key="2">
    <source>
        <dbReference type="EMBL" id="EFL27620.1"/>
    </source>
</evidence>
<gene>
    <name evidence="2" type="ORF">SSOG_07334</name>
</gene>
<dbReference type="SUPFAM" id="SSF142906">
    <property type="entry name" value="YjbR-like"/>
    <property type="match status" value="1"/>
</dbReference>
<feature type="region of interest" description="Disordered" evidence="1">
    <location>
        <begin position="1"/>
        <end position="127"/>
    </location>
</feature>
<feature type="compositionally biased region" description="Basic residues" evidence="1">
    <location>
        <begin position="75"/>
        <end position="113"/>
    </location>
</feature>
<dbReference type="Gene3D" id="3.90.1150.30">
    <property type="match status" value="1"/>
</dbReference>
<dbReference type="InterPro" id="IPR038056">
    <property type="entry name" value="YjbR-like_sf"/>
</dbReference>
<proteinExistence type="predicted"/>
<dbReference type="Pfam" id="PF04237">
    <property type="entry name" value="YjbR"/>
    <property type="match status" value="1"/>
</dbReference>
<dbReference type="InterPro" id="IPR058532">
    <property type="entry name" value="YjbR/MT2646/Rv2570-like"/>
</dbReference>
<evidence type="ECO:0000313" key="3">
    <source>
        <dbReference type="Proteomes" id="UP000003963"/>
    </source>
</evidence>
<dbReference type="AlphaFoldDB" id="D9WIW7"/>
<protein>
    <submittedName>
        <fullName evidence="2">Putative cytoplasmic protein</fullName>
    </submittedName>
</protein>
<organism evidence="2 3">
    <name type="scientific">Streptomyces himastatinicus ATCC 53653</name>
    <dbReference type="NCBI Taxonomy" id="457427"/>
    <lineage>
        <taxon>Bacteria</taxon>
        <taxon>Bacillati</taxon>
        <taxon>Actinomycetota</taxon>
        <taxon>Actinomycetes</taxon>
        <taxon>Kitasatosporales</taxon>
        <taxon>Streptomycetaceae</taxon>
        <taxon>Streptomyces</taxon>
        <taxon>Streptomyces violaceusniger group</taxon>
    </lineage>
</organism>
<dbReference type="PANTHER" id="PTHR35145:SF1">
    <property type="entry name" value="CYTOPLASMIC PROTEIN"/>
    <property type="match status" value="1"/>
</dbReference>
<dbReference type="Proteomes" id="UP000003963">
    <property type="component" value="Unassembled WGS sequence"/>
</dbReference>
<feature type="compositionally biased region" description="Basic and acidic residues" evidence="1">
    <location>
        <begin position="63"/>
        <end position="74"/>
    </location>
</feature>
<dbReference type="STRING" id="457427.SSOG_07334"/>
<accession>D9WIW7</accession>
<keyword evidence="3" id="KW-1185">Reference proteome</keyword>
<reference evidence="2 3" key="1">
    <citation type="submission" date="2009-02" db="EMBL/GenBank/DDBJ databases">
        <title>Annotation of Streptomyces hygroscopicus strain ATCC 53653.</title>
        <authorList>
            <consortium name="The Broad Institute Genome Sequencing Platform"/>
            <consortium name="Broad Institute Microbial Sequencing Center"/>
            <person name="Fischbach M."/>
            <person name="Godfrey P."/>
            <person name="Ward D."/>
            <person name="Young S."/>
            <person name="Zeng Q."/>
            <person name="Koehrsen M."/>
            <person name="Alvarado L."/>
            <person name="Berlin A.M."/>
            <person name="Bochicchio J."/>
            <person name="Borenstein D."/>
            <person name="Chapman S.B."/>
            <person name="Chen Z."/>
            <person name="Engels R."/>
            <person name="Freedman E."/>
            <person name="Gellesch M."/>
            <person name="Goldberg J."/>
            <person name="Griggs A."/>
            <person name="Gujja S."/>
            <person name="Heilman E.R."/>
            <person name="Heiman D.I."/>
            <person name="Hepburn T.A."/>
            <person name="Howarth C."/>
            <person name="Jen D."/>
            <person name="Larson L."/>
            <person name="Lewis B."/>
            <person name="Mehta T."/>
            <person name="Park D."/>
            <person name="Pearson M."/>
            <person name="Richards J."/>
            <person name="Roberts A."/>
            <person name="Saif S."/>
            <person name="Shea T.D."/>
            <person name="Shenoy N."/>
            <person name="Sisk P."/>
            <person name="Stolte C."/>
            <person name="Sykes S.N."/>
            <person name="Thomson T."/>
            <person name="Walk T."/>
            <person name="White J."/>
            <person name="Yandava C."/>
            <person name="Straight P."/>
            <person name="Clardy J."/>
            <person name="Hung D."/>
            <person name="Kolter R."/>
            <person name="Mekalanos J."/>
            <person name="Walker S."/>
            <person name="Walsh C.T."/>
            <person name="Wieland-Brown L.C."/>
            <person name="Haas B."/>
            <person name="Nusbaum C."/>
            <person name="Birren B."/>
        </authorList>
    </citation>
    <scope>NUCLEOTIDE SEQUENCE [LARGE SCALE GENOMIC DNA]</scope>
    <source>
        <strain evidence="2 3">ATCC 53653</strain>
    </source>
</reference>
<dbReference type="EMBL" id="GG657754">
    <property type="protein sequence ID" value="EFL27620.1"/>
    <property type="molecule type" value="Genomic_DNA"/>
</dbReference>
<dbReference type="PANTHER" id="PTHR35145">
    <property type="entry name" value="CYTOPLASMIC PROTEIN-RELATED"/>
    <property type="match status" value="1"/>
</dbReference>
<dbReference type="InterPro" id="IPR007351">
    <property type="entry name" value="YjbR"/>
</dbReference>
<dbReference type="HOGENOM" id="CLU_1151293_0_0_11"/>
<feature type="compositionally biased region" description="Basic and acidic residues" evidence="1">
    <location>
        <begin position="26"/>
        <end position="42"/>
    </location>
</feature>